<evidence type="ECO:0000313" key="2">
    <source>
        <dbReference type="Proteomes" id="UP000257109"/>
    </source>
</evidence>
<protein>
    <submittedName>
        <fullName evidence="1">Uncharacterized protein</fullName>
    </submittedName>
</protein>
<keyword evidence="2" id="KW-1185">Reference proteome</keyword>
<organism evidence="1 2">
    <name type="scientific">Mucuna pruriens</name>
    <name type="common">Velvet bean</name>
    <name type="synonym">Dolichos pruriens</name>
    <dbReference type="NCBI Taxonomy" id="157652"/>
    <lineage>
        <taxon>Eukaryota</taxon>
        <taxon>Viridiplantae</taxon>
        <taxon>Streptophyta</taxon>
        <taxon>Embryophyta</taxon>
        <taxon>Tracheophyta</taxon>
        <taxon>Spermatophyta</taxon>
        <taxon>Magnoliopsida</taxon>
        <taxon>eudicotyledons</taxon>
        <taxon>Gunneridae</taxon>
        <taxon>Pentapetalae</taxon>
        <taxon>rosids</taxon>
        <taxon>fabids</taxon>
        <taxon>Fabales</taxon>
        <taxon>Fabaceae</taxon>
        <taxon>Papilionoideae</taxon>
        <taxon>50 kb inversion clade</taxon>
        <taxon>NPAAA clade</taxon>
        <taxon>indigoferoid/millettioid clade</taxon>
        <taxon>Phaseoleae</taxon>
        <taxon>Mucuna</taxon>
    </lineage>
</organism>
<dbReference type="EMBL" id="QJKJ01007007">
    <property type="protein sequence ID" value="RDX84574.1"/>
    <property type="molecule type" value="Genomic_DNA"/>
</dbReference>
<accession>A0A371G1X4</accession>
<dbReference type="Proteomes" id="UP000257109">
    <property type="component" value="Unassembled WGS sequence"/>
</dbReference>
<reference evidence="1" key="1">
    <citation type="submission" date="2018-05" db="EMBL/GenBank/DDBJ databases">
        <title>Draft genome of Mucuna pruriens seed.</title>
        <authorList>
            <person name="Nnadi N.E."/>
            <person name="Vos R."/>
            <person name="Hasami M.H."/>
            <person name="Devisetty U.K."/>
            <person name="Aguiy J.C."/>
        </authorList>
    </citation>
    <scope>NUCLEOTIDE SEQUENCE [LARGE SCALE GENOMIC DNA]</scope>
    <source>
        <strain evidence="1">JCA_2017</strain>
    </source>
</reference>
<sequence length="147" mass="17311">MENDEGNVLVKYHHDINKFFNDGTPIMEGIEIQEDERNVAYYCKIWIGEVNEVLTRMDNVKLFENLRKCQMSGGRTLWSLYLRTKEIFRITLIAGIKRKDEGSRESIWFYCLGKAYNLASREVLWKTLRKKGVCGAYIWAMQDIMKA</sequence>
<gene>
    <name evidence="1" type="ORF">CR513_34360</name>
</gene>
<feature type="non-terminal residue" evidence="1">
    <location>
        <position position="1"/>
    </location>
</feature>
<comment type="caution">
    <text evidence="1">The sequence shown here is derived from an EMBL/GenBank/DDBJ whole genome shotgun (WGS) entry which is preliminary data.</text>
</comment>
<name>A0A371G1X4_MUCPR</name>
<proteinExistence type="predicted"/>
<evidence type="ECO:0000313" key="1">
    <source>
        <dbReference type="EMBL" id="RDX84574.1"/>
    </source>
</evidence>
<dbReference type="AlphaFoldDB" id="A0A371G1X4"/>